<sequence>MQMTFQGALYLVAAVVLTGIYLARERGLAKIDRTALPELEPAEVERLKGLLATAYQRTMYLAVSLYYLAFVTLFHRTVQAKWFGMILAVSLFFYNIPPRNRAMRIVTEAGLDWKELNRRHIKL</sequence>
<proteinExistence type="predicted"/>
<reference evidence="2 3" key="1">
    <citation type="submission" date="2017-04" db="EMBL/GenBank/DDBJ databases">
        <authorList>
            <person name="Afonso C.L."/>
            <person name="Miller P.J."/>
            <person name="Scott M.A."/>
            <person name="Spackman E."/>
            <person name="Goraichik I."/>
            <person name="Dimitrov K.M."/>
            <person name="Suarez D.L."/>
            <person name="Swayne D.E."/>
        </authorList>
    </citation>
    <scope>NUCLEOTIDE SEQUENCE [LARGE SCALE GENOMIC DNA]</scope>
    <source>
        <strain evidence="2 3">DSM 13146</strain>
    </source>
</reference>
<keyword evidence="1" id="KW-0812">Transmembrane</keyword>
<keyword evidence="3" id="KW-1185">Reference proteome</keyword>
<keyword evidence="1" id="KW-0472">Membrane</keyword>
<keyword evidence="1" id="KW-1133">Transmembrane helix</keyword>
<dbReference type="AlphaFoldDB" id="A0A1W1X9U3"/>
<dbReference type="STRING" id="1121390.SAMN02746041_00960"/>
<dbReference type="Proteomes" id="UP000192783">
    <property type="component" value="Unassembled WGS sequence"/>
</dbReference>
<gene>
    <name evidence="2" type="ORF">SAMN02746041_00960</name>
</gene>
<evidence type="ECO:0000256" key="1">
    <source>
        <dbReference type="SAM" id="Phobius"/>
    </source>
</evidence>
<feature type="transmembrane region" description="Helical" evidence="1">
    <location>
        <begin position="58"/>
        <end position="74"/>
    </location>
</feature>
<evidence type="ECO:0000313" key="3">
    <source>
        <dbReference type="Proteomes" id="UP000192783"/>
    </source>
</evidence>
<evidence type="ECO:0000313" key="2">
    <source>
        <dbReference type="EMBL" id="SMC20597.1"/>
    </source>
</evidence>
<dbReference type="EMBL" id="FWXF01000003">
    <property type="protein sequence ID" value="SMC20597.1"/>
    <property type="molecule type" value="Genomic_DNA"/>
</dbReference>
<name>A0A1W1X9U3_9BACT</name>
<accession>A0A1W1X9U3</accession>
<feature type="transmembrane region" description="Helical" evidence="1">
    <location>
        <begin position="80"/>
        <end position="96"/>
    </location>
</feature>
<dbReference type="RefSeq" id="WP_084056737.1">
    <property type="nucleotide sequence ID" value="NZ_FWXF01000003.1"/>
</dbReference>
<organism evidence="2 3">
    <name type="scientific">Desulfacinum hydrothermale DSM 13146</name>
    <dbReference type="NCBI Taxonomy" id="1121390"/>
    <lineage>
        <taxon>Bacteria</taxon>
        <taxon>Pseudomonadati</taxon>
        <taxon>Thermodesulfobacteriota</taxon>
        <taxon>Syntrophobacteria</taxon>
        <taxon>Syntrophobacterales</taxon>
        <taxon>Syntrophobacteraceae</taxon>
        <taxon>Desulfacinum</taxon>
    </lineage>
</organism>
<feature type="transmembrane region" description="Helical" evidence="1">
    <location>
        <begin position="6"/>
        <end position="23"/>
    </location>
</feature>
<protein>
    <submittedName>
        <fullName evidence="2">Uncharacterized protein</fullName>
    </submittedName>
</protein>